<dbReference type="Pfam" id="PF10275">
    <property type="entry name" value="Peptidase_C65"/>
    <property type="match status" value="1"/>
</dbReference>
<evidence type="ECO:0000256" key="7">
    <source>
        <dbReference type="SAM" id="MobiDB-lite"/>
    </source>
</evidence>
<protein>
    <recommendedName>
        <fullName evidence="2">ubiquitinyl hydrolase 1</fullName>
        <ecNumber evidence="2">3.4.19.12</ecNumber>
    </recommendedName>
</protein>
<evidence type="ECO:0000256" key="1">
    <source>
        <dbReference type="ARBA" id="ARBA00000707"/>
    </source>
</evidence>
<dbReference type="AlphaFoldDB" id="A0A2P6TBA3"/>
<dbReference type="Gene3D" id="3.30.200.60">
    <property type="entry name" value="Peptidase C65 Otubain, subdomain 1"/>
    <property type="match status" value="1"/>
</dbReference>
<dbReference type="EC" id="3.4.19.12" evidence="2"/>
<proteinExistence type="predicted"/>
<organism evidence="9 10">
    <name type="scientific">Chlorella sorokiniana</name>
    <name type="common">Freshwater green alga</name>
    <dbReference type="NCBI Taxonomy" id="3076"/>
    <lineage>
        <taxon>Eukaryota</taxon>
        <taxon>Viridiplantae</taxon>
        <taxon>Chlorophyta</taxon>
        <taxon>core chlorophytes</taxon>
        <taxon>Trebouxiophyceae</taxon>
        <taxon>Chlorellales</taxon>
        <taxon>Chlorellaceae</taxon>
        <taxon>Chlorella clade</taxon>
        <taxon>Chlorella</taxon>
    </lineage>
</organism>
<sequence>MSGSPSADRLGQALSGYSLRAPAEGAADSGPPPVLQAPTDVSAAGVVLENARLGGVHSVVSEGVASAGLPPQAVGEAVGEFVPPAVEATHSLAAGFQGETSGLHDGGTAGGSTYGFGETVAAGPTPGTASAQVGAPTAAASHYASYAELAPATHQFKRKISEMGEVGDQFSPGTAAAAAAAAGQGEEVQECDMRPAAPSGESDGEAPMAGGFNRVPSDVAMVLGDLPAIDPGMLPDDCDSNFARAIQASLDDARAQQQQQQQPQPAAGGGGESAAAPAAAAAGEAVLDNTAVAAADPSRPSDAAIIAWENEIKEGVKANMPLMGDREPLDALAAEYAQGSAIYRQKIERLKQDYGSIRRTRGDGNCFFRSFLFGYLEGLLLSGEGLAERDRVLGRLEGMKTDLTTVGGYDEIVVETPLEMAGGMLRSLGAPLDPLTIEGLETSIRDDDICGYSIWMLRMVTSCEIKRRADFFAPFIMGLSDLDVATFCARCVDPMGEESDHVQLVALTDALQVPVRVVYLDRSLAPGGGDSGDGNGEVHVDVHDFIPEGCPAPAKPRVHLLYRPGHYDLLYPLAS</sequence>
<evidence type="ECO:0000256" key="2">
    <source>
        <dbReference type="ARBA" id="ARBA00012759"/>
    </source>
</evidence>
<evidence type="ECO:0000256" key="3">
    <source>
        <dbReference type="ARBA" id="ARBA00022670"/>
    </source>
</evidence>
<dbReference type="GO" id="GO:0071108">
    <property type="term" value="P:protein K48-linked deubiquitination"/>
    <property type="evidence" value="ECO:0007669"/>
    <property type="project" value="TreeGrafter"/>
</dbReference>
<dbReference type="GO" id="GO:0006508">
    <property type="term" value="P:proteolysis"/>
    <property type="evidence" value="ECO:0007669"/>
    <property type="project" value="UniProtKB-KW"/>
</dbReference>
<dbReference type="InterPro" id="IPR038765">
    <property type="entry name" value="Papain-like_cys_pep_sf"/>
</dbReference>
<gene>
    <name evidence="9" type="ORF">C2E21_9457</name>
</gene>
<feature type="domain" description="OTU" evidence="8">
    <location>
        <begin position="355"/>
        <end position="573"/>
    </location>
</feature>
<name>A0A2P6TBA3_CHLSO</name>
<keyword evidence="6" id="KW-0788">Thiol protease</keyword>
<accession>A0A2P6TBA3</accession>
<dbReference type="PANTHER" id="PTHR12931:SF15">
    <property type="entry name" value="UBIQUITIN THIOESTERASE OTUBAIN-LIKE"/>
    <property type="match status" value="1"/>
</dbReference>
<evidence type="ECO:0000259" key="8">
    <source>
        <dbReference type="PROSITE" id="PS50802"/>
    </source>
</evidence>
<dbReference type="Proteomes" id="UP000239899">
    <property type="component" value="Unassembled WGS sequence"/>
</dbReference>
<evidence type="ECO:0000313" key="10">
    <source>
        <dbReference type="Proteomes" id="UP000239899"/>
    </source>
</evidence>
<keyword evidence="5" id="KW-0378">Hydrolase</keyword>
<dbReference type="GO" id="GO:0005634">
    <property type="term" value="C:nucleus"/>
    <property type="evidence" value="ECO:0007669"/>
    <property type="project" value="TreeGrafter"/>
</dbReference>
<dbReference type="OrthoDB" id="18915at2759"/>
<dbReference type="InterPro" id="IPR042467">
    <property type="entry name" value="Peptidase_C65_otubain_sub2"/>
</dbReference>
<comment type="caution">
    <text evidence="9">The sequence shown here is derived from an EMBL/GenBank/DDBJ whole genome shotgun (WGS) entry which is preliminary data.</text>
</comment>
<feature type="region of interest" description="Disordered" evidence="7">
    <location>
        <begin position="175"/>
        <end position="212"/>
    </location>
</feature>
<dbReference type="PANTHER" id="PTHR12931">
    <property type="entry name" value="UBIQUITIN THIOLESTERASE PROTEIN OTUB"/>
    <property type="match status" value="1"/>
</dbReference>
<dbReference type="GO" id="GO:0004843">
    <property type="term" value="F:cysteine-type deubiquitinase activity"/>
    <property type="evidence" value="ECO:0007669"/>
    <property type="project" value="UniProtKB-EC"/>
</dbReference>
<dbReference type="InterPro" id="IPR019400">
    <property type="entry name" value="Peptidase_C65_otubain"/>
</dbReference>
<dbReference type="PROSITE" id="PS50802">
    <property type="entry name" value="OTU"/>
    <property type="match status" value="1"/>
</dbReference>
<dbReference type="EMBL" id="LHPG02000028">
    <property type="protein sequence ID" value="PRW05821.1"/>
    <property type="molecule type" value="Genomic_DNA"/>
</dbReference>
<dbReference type="STRING" id="3076.A0A2P6TBA3"/>
<feature type="region of interest" description="Disordered" evidence="7">
    <location>
        <begin position="1"/>
        <end position="38"/>
    </location>
</feature>
<dbReference type="InterPro" id="IPR042468">
    <property type="entry name" value="Peptidase_C65_otubain_sub1"/>
</dbReference>
<comment type="catalytic activity">
    <reaction evidence="1">
        <text>Thiol-dependent hydrolysis of ester, thioester, amide, peptide and isopeptide bonds formed by the C-terminal Gly of ubiquitin (a 76-residue protein attached to proteins as an intracellular targeting signal).</text>
        <dbReference type="EC" id="3.4.19.12"/>
    </reaction>
</comment>
<keyword evidence="4" id="KW-0833">Ubl conjugation pathway</keyword>
<feature type="region of interest" description="Disordered" evidence="7">
    <location>
        <begin position="251"/>
        <end position="280"/>
    </location>
</feature>
<dbReference type="SUPFAM" id="SSF54001">
    <property type="entry name" value="Cysteine proteinases"/>
    <property type="match status" value="1"/>
</dbReference>
<dbReference type="GO" id="GO:0043130">
    <property type="term" value="F:ubiquitin binding"/>
    <property type="evidence" value="ECO:0007669"/>
    <property type="project" value="TreeGrafter"/>
</dbReference>
<evidence type="ECO:0000256" key="4">
    <source>
        <dbReference type="ARBA" id="ARBA00022786"/>
    </source>
</evidence>
<keyword evidence="3" id="KW-0645">Protease</keyword>
<feature type="compositionally biased region" description="Low complexity" evidence="7">
    <location>
        <begin position="255"/>
        <end position="266"/>
    </location>
</feature>
<dbReference type="InterPro" id="IPR003323">
    <property type="entry name" value="OTU_dom"/>
</dbReference>
<reference evidence="9 10" key="1">
    <citation type="journal article" date="2018" name="Plant J.">
        <title>Genome sequences of Chlorella sorokiniana UTEX 1602 and Micractinium conductrix SAG 241.80: implications to maltose excretion by a green alga.</title>
        <authorList>
            <person name="Arriola M.B."/>
            <person name="Velmurugan N."/>
            <person name="Zhang Y."/>
            <person name="Plunkett M.H."/>
            <person name="Hondzo H."/>
            <person name="Barney B.M."/>
        </authorList>
    </citation>
    <scope>NUCLEOTIDE SEQUENCE [LARGE SCALE GENOMIC DNA]</scope>
    <source>
        <strain evidence="10">UTEX 1602</strain>
    </source>
</reference>
<evidence type="ECO:0000313" key="9">
    <source>
        <dbReference type="EMBL" id="PRW05821.1"/>
    </source>
</evidence>
<evidence type="ECO:0000256" key="5">
    <source>
        <dbReference type="ARBA" id="ARBA00022801"/>
    </source>
</evidence>
<keyword evidence="10" id="KW-1185">Reference proteome</keyword>
<dbReference type="Gene3D" id="1.20.1300.20">
    <property type="entry name" value="Peptidase C65 Otubain, subdomain 2"/>
    <property type="match status" value="1"/>
</dbReference>
<evidence type="ECO:0000256" key="6">
    <source>
        <dbReference type="ARBA" id="ARBA00022807"/>
    </source>
</evidence>